<gene>
    <name evidence="4" type="ORF">M3P05_10900</name>
</gene>
<dbReference type="InterPro" id="IPR013131">
    <property type="entry name" value="Mannitol_DH_N"/>
</dbReference>
<dbReference type="InterPro" id="IPR013328">
    <property type="entry name" value="6PGD_dom2"/>
</dbReference>
<dbReference type="InterPro" id="IPR036291">
    <property type="entry name" value="NAD(P)-bd_dom_sf"/>
</dbReference>
<dbReference type="PANTHER" id="PTHR43362:SF1">
    <property type="entry name" value="MANNITOL DEHYDROGENASE 2-RELATED"/>
    <property type="match status" value="1"/>
</dbReference>
<dbReference type="Gene3D" id="3.40.50.720">
    <property type="entry name" value="NAD(P)-binding Rossmann-like Domain"/>
    <property type="match status" value="1"/>
</dbReference>
<name>A0ABT0PGF8_9GAMM</name>
<evidence type="ECO:0000256" key="1">
    <source>
        <dbReference type="ARBA" id="ARBA00023002"/>
    </source>
</evidence>
<feature type="domain" description="Mannitol dehydrogenase N-terminal" evidence="2">
    <location>
        <begin position="27"/>
        <end position="277"/>
    </location>
</feature>
<evidence type="ECO:0000313" key="4">
    <source>
        <dbReference type="EMBL" id="MCL6270428.1"/>
    </source>
</evidence>
<accession>A0ABT0PGF8</accession>
<dbReference type="SUPFAM" id="SSF48179">
    <property type="entry name" value="6-phosphogluconate dehydrogenase C-terminal domain-like"/>
    <property type="match status" value="1"/>
</dbReference>
<dbReference type="PRINTS" id="PR00084">
    <property type="entry name" value="MTLDHDRGNASE"/>
</dbReference>
<dbReference type="InterPro" id="IPR013118">
    <property type="entry name" value="Mannitol_DH_C"/>
</dbReference>
<dbReference type="InterPro" id="IPR000669">
    <property type="entry name" value="Mannitol_DH"/>
</dbReference>
<evidence type="ECO:0000259" key="3">
    <source>
        <dbReference type="Pfam" id="PF08125"/>
    </source>
</evidence>
<dbReference type="Gene3D" id="1.10.1040.10">
    <property type="entry name" value="N-(1-d-carboxylethyl)-l-norvaline Dehydrogenase, domain 2"/>
    <property type="match status" value="1"/>
</dbReference>
<dbReference type="Pfam" id="PF01232">
    <property type="entry name" value="Mannitol_dh"/>
    <property type="match status" value="1"/>
</dbReference>
<reference evidence="4 5" key="1">
    <citation type="submission" date="2022-05" db="EMBL/GenBank/DDBJ databases">
        <authorList>
            <person name="Park J.-S."/>
        </authorList>
    </citation>
    <scope>NUCLEOTIDE SEQUENCE [LARGE SCALE GENOMIC DNA]</scope>
    <source>
        <strain evidence="4 5">2012CJ34-2</strain>
    </source>
</reference>
<dbReference type="Proteomes" id="UP001203338">
    <property type="component" value="Unassembled WGS sequence"/>
</dbReference>
<evidence type="ECO:0000313" key="5">
    <source>
        <dbReference type="Proteomes" id="UP001203338"/>
    </source>
</evidence>
<sequence length="498" mass="55611">MNQLNRDTVASADIGTSIHKEQTITPGIVHLGLGAFHRAHQALTTDECMTRSGQREWGIVAANLRSGKQLVQNLQSQNNLFTVMEMNPDGSHRCRLVSAITDTIFAAEDRQPLIKIMASEQIRIVSLTVTEKGYFLNPATGNLLLDDPLVQHDLEHPDNPRTPIGIIAAALVERRKKGLAPFTVLSCDNIPENGQLVRNAVLQIAARLNPQLADWISVNGAFPCTMVDRIVPAVTEESLKTVSDHLGLKDKCAVTCEQFMQWVIEDKFVGNQRPQWDCIPGINFVEDVRPYEEMKLRMLNGAHSFLAYTGYLGGCSTIYETMQTPGYADAAYSLMTDLAAPTLSMPKKYDLTGYATSLIERFGNPELAHKTSQIAIDGSQKIPQRWLNTIRWHIQKDRDYDLLALGIAAWIQYVSGRDEQGNSIEVKDPLERLLKETAKNHNNIKDKICEFLKIKDIFGEDLSINKKFRNAVQMAARDIETLGIRQTIINAGKTKVTT</sequence>
<keyword evidence="1" id="KW-0560">Oxidoreductase</keyword>
<evidence type="ECO:0000259" key="2">
    <source>
        <dbReference type="Pfam" id="PF01232"/>
    </source>
</evidence>
<organism evidence="4 5">
    <name type="scientific">Parendozoicomonas callyspongiae</name>
    <dbReference type="NCBI Taxonomy" id="2942213"/>
    <lineage>
        <taxon>Bacteria</taxon>
        <taxon>Pseudomonadati</taxon>
        <taxon>Pseudomonadota</taxon>
        <taxon>Gammaproteobacteria</taxon>
        <taxon>Oceanospirillales</taxon>
        <taxon>Endozoicomonadaceae</taxon>
        <taxon>Parendozoicomonas</taxon>
    </lineage>
</organism>
<protein>
    <submittedName>
        <fullName evidence="4">Mannitol dehydrogenase family protein</fullName>
    </submittedName>
</protein>
<dbReference type="EMBL" id="JAMFLX010000013">
    <property type="protein sequence ID" value="MCL6270428.1"/>
    <property type="molecule type" value="Genomic_DNA"/>
</dbReference>
<dbReference type="PANTHER" id="PTHR43362">
    <property type="entry name" value="MANNITOL DEHYDROGENASE DSF1-RELATED"/>
    <property type="match status" value="1"/>
</dbReference>
<dbReference type="SUPFAM" id="SSF51735">
    <property type="entry name" value="NAD(P)-binding Rossmann-fold domains"/>
    <property type="match status" value="1"/>
</dbReference>
<feature type="domain" description="Mannitol dehydrogenase C-terminal" evidence="3">
    <location>
        <begin position="287"/>
        <end position="476"/>
    </location>
</feature>
<dbReference type="InterPro" id="IPR008927">
    <property type="entry name" value="6-PGluconate_DH-like_C_sf"/>
</dbReference>
<dbReference type="RefSeq" id="WP_249699643.1">
    <property type="nucleotide sequence ID" value="NZ_JAMFLX010000013.1"/>
</dbReference>
<keyword evidence="5" id="KW-1185">Reference proteome</keyword>
<dbReference type="InterPro" id="IPR050988">
    <property type="entry name" value="Mannitol_DH/Oxidoreductase"/>
</dbReference>
<dbReference type="Pfam" id="PF08125">
    <property type="entry name" value="Mannitol_dh_C"/>
    <property type="match status" value="1"/>
</dbReference>
<proteinExistence type="predicted"/>
<comment type="caution">
    <text evidence="4">The sequence shown here is derived from an EMBL/GenBank/DDBJ whole genome shotgun (WGS) entry which is preliminary data.</text>
</comment>